<organism evidence="2">
    <name type="scientific">Fructobacillus tropaeoli</name>
    <dbReference type="NCBI Taxonomy" id="709323"/>
    <lineage>
        <taxon>Bacteria</taxon>
        <taxon>Bacillati</taxon>
        <taxon>Bacillota</taxon>
        <taxon>Bacilli</taxon>
        <taxon>Lactobacillales</taxon>
        <taxon>Lactobacillaceae</taxon>
        <taxon>Fructobacillus</taxon>
    </lineage>
</organism>
<feature type="compositionally biased region" description="Basic and acidic residues" evidence="1">
    <location>
        <begin position="54"/>
        <end position="69"/>
    </location>
</feature>
<dbReference type="STRING" id="709323.GCA_001047135_01454"/>
<proteinExistence type="predicted"/>
<dbReference type="Pfam" id="PF06810">
    <property type="entry name" value="Phage_scaffold"/>
    <property type="match status" value="1"/>
</dbReference>
<evidence type="ECO:0008006" key="3">
    <source>
        <dbReference type="Google" id="ProtNLM"/>
    </source>
</evidence>
<reference evidence="2" key="1">
    <citation type="journal article" date="2015" name="BMC Genomics">
        <title>Comparative genomics of Fructobacillus spp. and Leuconostoc spp. reveals niche-specific evolution of Fructobacillus spp.</title>
        <authorList>
            <person name="Endo A."/>
            <person name="Tanizawa Y."/>
            <person name="Tanaka N."/>
            <person name="Maeno S."/>
            <person name="Kumar H."/>
            <person name="Shiwa Y."/>
            <person name="Okada S."/>
            <person name="Yoshikawa H."/>
            <person name="Dicks L."/>
            <person name="Nakagawa J."/>
            <person name="Arita M."/>
        </authorList>
    </citation>
    <scope>NUCLEOTIDE SEQUENCE [LARGE SCALE GENOMIC DNA]</scope>
    <source>
        <strain evidence="2">F214-1</strain>
    </source>
</reference>
<evidence type="ECO:0000256" key="1">
    <source>
        <dbReference type="SAM" id="MobiDB-lite"/>
    </source>
</evidence>
<sequence>MKREDLRELGLTDEQVDAVMKQHHVELDKNSDAVDKLATIQTERDQLQEQLKERDKDLAKLQKQSKDNEEVSTQLADLKSKYDESSKQWEAEKSRMKLDVALESQLSQTNAKDTAVLKKLLNMDEIKLNDDGHLDGLQDQVTQLSKENPYLFNGPTQQGYQPVGGSTVSYPSDLQAAMKQPDFNLTKFMEQNKGD</sequence>
<dbReference type="AlphaFoldDB" id="A0A3F3H1I2"/>
<accession>A0A3F3H1I2</accession>
<dbReference type="InterPro" id="IPR009636">
    <property type="entry name" value="SCAF"/>
</dbReference>
<dbReference type="EMBL" id="DF968088">
    <property type="protein sequence ID" value="GAP04891.1"/>
    <property type="molecule type" value="Genomic_DNA"/>
</dbReference>
<dbReference type="RefSeq" id="WP_059394231.1">
    <property type="nucleotide sequence ID" value="NZ_DF968088.1"/>
</dbReference>
<name>A0A3F3H1I2_9LACO</name>
<feature type="compositionally biased region" description="Basic and acidic residues" evidence="1">
    <location>
        <begin position="78"/>
        <end position="89"/>
    </location>
</feature>
<protein>
    <recommendedName>
        <fullName evidence="3">Phage minor structural protein GP20</fullName>
    </recommendedName>
</protein>
<feature type="region of interest" description="Disordered" evidence="1">
    <location>
        <begin position="54"/>
        <end position="89"/>
    </location>
</feature>
<gene>
    <name evidence="2" type="ORF">FTRO_0110260</name>
</gene>
<evidence type="ECO:0000313" key="2">
    <source>
        <dbReference type="EMBL" id="GAP04891.1"/>
    </source>
</evidence>
<dbReference type="Proteomes" id="UP000064514">
    <property type="component" value="Unassembled WGS sequence"/>
</dbReference>